<name>A0A975GSU5_9BACT</name>
<accession>A0A975GSU5</accession>
<sequence length="54" mass="6475">MNNSKLYVFQFHRTKKSQIANPESQIPNPKSQIPNHFHNFFIEKETEMMILNNI</sequence>
<dbReference type="Proteomes" id="UP000663722">
    <property type="component" value="Chromosome"/>
</dbReference>
<keyword evidence="2" id="KW-1185">Reference proteome</keyword>
<dbReference type="EMBL" id="CP061800">
    <property type="protein sequence ID" value="QTA92292.1"/>
    <property type="molecule type" value="Genomic_DNA"/>
</dbReference>
<organism evidence="1 2">
    <name type="scientific">Desulfonema magnum</name>
    <dbReference type="NCBI Taxonomy" id="45655"/>
    <lineage>
        <taxon>Bacteria</taxon>
        <taxon>Pseudomonadati</taxon>
        <taxon>Thermodesulfobacteriota</taxon>
        <taxon>Desulfobacteria</taxon>
        <taxon>Desulfobacterales</taxon>
        <taxon>Desulfococcaceae</taxon>
        <taxon>Desulfonema</taxon>
    </lineage>
</organism>
<dbReference type="AlphaFoldDB" id="A0A975GSU5"/>
<evidence type="ECO:0000313" key="1">
    <source>
        <dbReference type="EMBL" id="QTA92292.1"/>
    </source>
</evidence>
<dbReference type="KEGG" id="dmm:dnm_083700"/>
<evidence type="ECO:0000313" key="2">
    <source>
        <dbReference type="Proteomes" id="UP000663722"/>
    </source>
</evidence>
<protein>
    <submittedName>
        <fullName evidence="1">Uncharacterized protein</fullName>
    </submittedName>
</protein>
<proteinExistence type="predicted"/>
<gene>
    <name evidence="1" type="ORF">dnm_083700</name>
</gene>
<reference evidence="1" key="1">
    <citation type="journal article" date="2021" name="Microb. Physiol.">
        <title>Proteogenomic Insights into the Physiology of Marine, Sulfate-Reducing, Filamentous Desulfonema limicola and Desulfonema magnum.</title>
        <authorList>
            <person name="Schnaars V."/>
            <person name="Wohlbrand L."/>
            <person name="Scheve S."/>
            <person name="Hinrichs C."/>
            <person name="Reinhardt R."/>
            <person name="Rabus R."/>
        </authorList>
    </citation>
    <scope>NUCLEOTIDE SEQUENCE</scope>
    <source>
        <strain evidence="1">4be13</strain>
    </source>
</reference>